<name>A0A3R9YBQ8_9HYPH</name>
<evidence type="ECO:0000256" key="1">
    <source>
        <dbReference type="SAM" id="SignalP"/>
    </source>
</evidence>
<evidence type="ECO:0000313" key="3">
    <source>
        <dbReference type="Proteomes" id="UP000278398"/>
    </source>
</evidence>
<keyword evidence="1" id="KW-0732">Signal</keyword>
<sequence>MAIKVAVLFLTAIVPMKATVASASSWHPNVYTVGHDTGGYVIDYALKMRKMERSGRAIRFSGRCDSACTLFLALPEAKACVSRGAAFGFHLPSGSSAGDNRLAANFMLKTYPAWVRRWLAQNGGLTSQLKVMHFDYASRYLPECATVRNVRHPSSAGSQYAFADRD</sequence>
<keyword evidence="3" id="KW-1185">Reference proteome</keyword>
<evidence type="ECO:0000313" key="2">
    <source>
        <dbReference type="EMBL" id="RST87665.1"/>
    </source>
</evidence>
<gene>
    <name evidence="2" type="ORF">EJC49_04275</name>
</gene>
<dbReference type="AlphaFoldDB" id="A0A3R9YBQ8"/>
<proteinExistence type="predicted"/>
<feature type="chain" id="PRO_5018546622" evidence="1">
    <location>
        <begin position="24"/>
        <end position="166"/>
    </location>
</feature>
<feature type="signal peptide" evidence="1">
    <location>
        <begin position="1"/>
        <end position="23"/>
    </location>
</feature>
<protein>
    <submittedName>
        <fullName evidence="2">Uncharacterized protein</fullName>
    </submittedName>
</protein>
<dbReference type="Proteomes" id="UP000278398">
    <property type="component" value="Unassembled WGS sequence"/>
</dbReference>
<dbReference type="EMBL" id="RWKW01000013">
    <property type="protein sequence ID" value="RST87665.1"/>
    <property type="molecule type" value="Genomic_DNA"/>
</dbReference>
<reference evidence="2 3" key="1">
    <citation type="submission" date="2018-12" db="EMBL/GenBank/DDBJ databases">
        <title>Mesorhizobium carbonis sp. nov., isolated from coal mine water.</title>
        <authorList>
            <person name="Xin W."/>
            <person name="Xu Z."/>
            <person name="Xiang F."/>
            <person name="Zhang J."/>
            <person name="Xi L."/>
            <person name="Liu J."/>
        </authorList>
    </citation>
    <scope>NUCLEOTIDE SEQUENCE [LARGE SCALE GENOMIC DNA]</scope>
    <source>
        <strain evidence="2 3">B2.3</strain>
    </source>
</reference>
<dbReference type="OrthoDB" id="8227073at2"/>
<accession>A0A3R9YBQ8</accession>
<organism evidence="2 3">
    <name type="scientific">Aquibium carbonis</name>
    <dbReference type="NCBI Taxonomy" id="2495581"/>
    <lineage>
        <taxon>Bacteria</taxon>
        <taxon>Pseudomonadati</taxon>
        <taxon>Pseudomonadota</taxon>
        <taxon>Alphaproteobacteria</taxon>
        <taxon>Hyphomicrobiales</taxon>
        <taxon>Phyllobacteriaceae</taxon>
        <taxon>Aquibium</taxon>
    </lineage>
</organism>
<comment type="caution">
    <text evidence="2">The sequence shown here is derived from an EMBL/GenBank/DDBJ whole genome shotgun (WGS) entry which is preliminary data.</text>
</comment>